<dbReference type="EMBL" id="CM043027">
    <property type="protein sequence ID" value="KAI4587942.1"/>
    <property type="molecule type" value="Genomic_DNA"/>
</dbReference>
<protein>
    <submittedName>
        <fullName evidence="1">Uncharacterized protein</fullName>
    </submittedName>
</protein>
<sequence length="696" mass="76861">MTESWGNLNQITDFKLAERLWVGEAKEVGRVFSEKEPKRGLQKVMKTCEIGAEGRFAGPRELSLWFSLARNSLAMNRCSSLSSVCLFGKVILTCDPGVDRPSRLPVIPLVQWGRVVNLPHHCPFPESKAMLKPLCFLDTAQGLLRAGYLTVNIEPLPPVVAGDAVTLKCNFKTDGRMREIVWYRVSRLRYCPTNALERHGHKTLELSPGMAFRDVQDYSLYLSGGESGPEEAVDLPQLSRKKAARSGVSLCPLVGHVCQRCSGSVSANYASLSQQSCTVDHCHIHLAMQVTDGGTIKQKIFTFDAMFSTNFSHMESYRRREDLVYQSTVRLPEVRVSDNGPYECHVGIYDRATREKVVLASGNIFLNVMAPPTSIEVVAADTPAPFSRYQAQNFTLVCIVSGGKPAPTVYFKRDGEPIDAVPLSEPLAASSGPLQDSRPFRSLLHRDLDDTKMQRSLSLLDAETRGGRPSTERPSRSLTPDPSSVIQPTTESIPETVVSREFPRWVHSSEPVYFLRHSHTPGSDGTVEVRALLTWTLNPQIDNEALFSCEVKHPALSMPMQAEVTLVAPKGPKIMMTPSRARVGDTVRILVHGFQNEVFPEPMFTWTRVGSRLLDGSAEFDGKELVLERVPAELNGSMYRCMAQNPLGSTDTHTRLIVFENPNIPRGTEDSNGSASGPAGVRLTLVLALTVVLELT</sequence>
<evidence type="ECO:0000313" key="1">
    <source>
        <dbReference type="EMBL" id="KAI4587942.1"/>
    </source>
</evidence>
<comment type="caution">
    <text evidence="1">The sequence shown here is derived from an EMBL/GenBank/DDBJ whole genome shotgun (WGS) entry which is preliminary data.</text>
</comment>
<organism evidence="1 2">
    <name type="scientific">Ovis ammon polii x Ovis aries</name>
    <dbReference type="NCBI Taxonomy" id="2918886"/>
    <lineage>
        <taxon>Eukaryota</taxon>
        <taxon>Metazoa</taxon>
        <taxon>Chordata</taxon>
        <taxon>Craniata</taxon>
        <taxon>Vertebrata</taxon>
        <taxon>Euteleostomi</taxon>
        <taxon>Mammalia</taxon>
        <taxon>Eutheria</taxon>
        <taxon>Laurasiatheria</taxon>
        <taxon>Artiodactyla</taxon>
        <taxon>Ruminantia</taxon>
        <taxon>Pecora</taxon>
        <taxon>Bovidae</taxon>
        <taxon>Caprinae</taxon>
        <taxon>Ovis</taxon>
    </lineage>
</organism>
<accession>A0ACB9VDE8</accession>
<name>A0ACB9VDE8_9CETA</name>
<evidence type="ECO:0000313" key="2">
    <source>
        <dbReference type="Proteomes" id="UP001057279"/>
    </source>
</evidence>
<keyword evidence="2" id="KW-1185">Reference proteome</keyword>
<gene>
    <name evidence="1" type="ORF">MJG53_002350</name>
</gene>
<proteinExistence type="predicted"/>
<dbReference type="Proteomes" id="UP001057279">
    <property type="component" value="Linkage Group LG02"/>
</dbReference>
<reference evidence="1" key="1">
    <citation type="submission" date="2022-03" db="EMBL/GenBank/DDBJ databases">
        <title>Genomic analyses of argali, domestic sheep and their hybrids provide insights into chromosomal evolution, heterosis and genetic basis of agronomic traits.</title>
        <authorList>
            <person name="Li M."/>
        </authorList>
    </citation>
    <scope>NUCLEOTIDE SEQUENCE</scope>
    <source>
        <strain evidence="1">F1 hybrid</strain>
    </source>
</reference>